<name>A0A9C7PY01_9RHOD</name>
<sequence>MESTSEAIGFRQEVISSLLQRRFQYQTKLRDDGLKAVTEYLRIIAKEAIERAVEETRKDCCDTVQLKHIEKTFPEWLLDH</sequence>
<dbReference type="PANTHER" id="PTHR28680">
    <property type="entry name" value="CENTROMERE PROTEIN X"/>
    <property type="match status" value="1"/>
</dbReference>
<comment type="caution">
    <text evidence="7">The sequence shown here is derived from an EMBL/GenBank/DDBJ whole genome shotgun (WGS) entry which is preliminary data.</text>
</comment>
<keyword evidence="6" id="KW-0539">Nucleus</keyword>
<dbReference type="GO" id="GO:0031297">
    <property type="term" value="P:replication fork processing"/>
    <property type="evidence" value="ECO:0007669"/>
    <property type="project" value="TreeGrafter"/>
</dbReference>
<evidence type="ECO:0000256" key="5">
    <source>
        <dbReference type="ARBA" id="ARBA00023204"/>
    </source>
</evidence>
<keyword evidence="4" id="KW-0238">DNA-binding</keyword>
<dbReference type="GO" id="GO:0000712">
    <property type="term" value="P:resolution of meiotic recombination intermediates"/>
    <property type="evidence" value="ECO:0007669"/>
    <property type="project" value="TreeGrafter"/>
</dbReference>
<evidence type="ECO:0000256" key="2">
    <source>
        <dbReference type="ARBA" id="ARBA00009359"/>
    </source>
</evidence>
<evidence type="ECO:0000313" key="7">
    <source>
        <dbReference type="EMBL" id="GJQ12244.1"/>
    </source>
</evidence>
<evidence type="ECO:0000256" key="4">
    <source>
        <dbReference type="ARBA" id="ARBA00023125"/>
    </source>
</evidence>
<accession>A0A9C7PY01</accession>
<dbReference type="Gene3D" id="6.10.130.30">
    <property type="match status" value="1"/>
</dbReference>
<evidence type="ECO:0000256" key="1">
    <source>
        <dbReference type="ARBA" id="ARBA00004123"/>
    </source>
</evidence>
<dbReference type="Pfam" id="PF09415">
    <property type="entry name" value="CENP-X"/>
    <property type="match status" value="1"/>
</dbReference>
<keyword evidence="8" id="KW-1185">Reference proteome</keyword>
<dbReference type="GO" id="GO:0006281">
    <property type="term" value="P:DNA repair"/>
    <property type="evidence" value="ECO:0007669"/>
    <property type="project" value="UniProtKB-KW"/>
</dbReference>
<keyword evidence="5" id="KW-0234">DNA repair</keyword>
<comment type="subcellular location">
    <subcellularLocation>
        <location evidence="1">Nucleus</location>
    </subcellularLocation>
</comment>
<dbReference type="GO" id="GO:0071821">
    <property type="term" value="C:FANCM-MHF complex"/>
    <property type="evidence" value="ECO:0007669"/>
    <property type="project" value="TreeGrafter"/>
</dbReference>
<evidence type="ECO:0008006" key="9">
    <source>
        <dbReference type="Google" id="ProtNLM"/>
    </source>
</evidence>
<gene>
    <name evidence="7" type="ORF">GpartN1_g4035.t1</name>
</gene>
<proteinExistence type="inferred from homology"/>
<evidence type="ECO:0000256" key="3">
    <source>
        <dbReference type="ARBA" id="ARBA00022763"/>
    </source>
</evidence>
<dbReference type="PANTHER" id="PTHR28680:SF1">
    <property type="entry name" value="CENTROMERE PROTEIN X"/>
    <property type="match status" value="1"/>
</dbReference>
<evidence type="ECO:0000256" key="6">
    <source>
        <dbReference type="ARBA" id="ARBA00023242"/>
    </source>
</evidence>
<reference evidence="7" key="2">
    <citation type="submission" date="2022-01" db="EMBL/GenBank/DDBJ databases">
        <authorList>
            <person name="Hirooka S."/>
            <person name="Miyagishima S.Y."/>
        </authorList>
    </citation>
    <scope>NUCLEOTIDE SEQUENCE</scope>
    <source>
        <strain evidence="7">NBRC 102759</strain>
    </source>
</reference>
<keyword evidence="3" id="KW-0227">DNA damage</keyword>
<dbReference type="InterPro" id="IPR018552">
    <property type="entry name" value="CENP-X"/>
</dbReference>
<dbReference type="EMBL" id="BQMJ01000031">
    <property type="protein sequence ID" value="GJQ12244.1"/>
    <property type="molecule type" value="Genomic_DNA"/>
</dbReference>
<dbReference type="GO" id="GO:0003677">
    <property type="term" value="F:DNA binding"/>
    <property type="evidence" value="ECO:0007669"/>
    <property type="project" value="UniProtKB-KW"/>
</dbReference>
<dbReference type="OrthoDB" id="2500381at2759"/>
<organism evidence="7 8">
    <name type="scientific">Galdieria partita</name>
    <dbReference type="NCBI Taxonomy" id="83374"/>
    <lineage>
        <taxon>Eukaryota</taxon>
        <taxon>Rhodophyta</taxon>
        <taxon>Bangiophyceae</taxon>
        <taxon>Galdieriales</taxon>
        <taxon>Galdieriaceae</taxon>
        <taxon>Galdieria</taxon>
    </lineage>
</organism>
<dbReference type="AlphaFoldDB" id="A0A9C7PY01"/>
<reference evidence="7" key="1">
    <citation type="journal article" date="2022" name="Proc. Natl. Acad. Sci. U.S.A.">
        <title>Life cycle and functional genomics of the unicellular red alga Galdieria for elucidating algal and plant evolution and industrial use.</title>
        <authorList>
            <person name="Hirooka S."/>
            <person name="Itabashi T."/>
            <person name="Ichinose T.M."/>
            <person name="Onuma R."/>
            <person name="Fujiwara T."/>
            <person name="Yamashita S."/>
            <person name="Jong L.W."/>
            <person name="Tomita R."/>
            <person name="Iwane A.H."/>
            <person name="Miyagishima S.Y."/>
        </authorList>
    </citation>
    <scope>NUCLEOTIDE SEQUENCE</scope>
    <source>
        <strain evidence="7">NBRC 102759</strain>
    </source>
</reference>
<dbReference type="GO" id="GO:0051382">
    <property type="term" value="P:kinetochore assembly"/>
    <property type="evidence" value="ECO:0007669"/>
    <property type="project" value="InterPro"/>
</dbReference>
<evidence type="ECO:0000313" key="8">
    <source>
        <dbReference type="Proteomes" id="UP001061958"/>
    </source>
</evidence>
<protein>
    <recommendedName>
        <fullName evidence="9">Centromere protein X</fullName>
    </recommendedName>
</protein>
<comment type="similarity">
    <text evidence="2">Belongs to the CENP-X/MHF2 family.</text>
</comment>
<dbReference type="CDD" id="cd22921">
    <property type="entry name" value="HFD_CENP-X"/>
    <property type="match status" value="1"/>
</dbReference>
<dbReference type="Proteomes" id="UP001061958">
    <property type="component" value="Unassembled WGS sequence"/>
</dbReference>